<dbReference type="GO" id="GO:0032545">
    <property type="term" value="C:CURI complex"/>
    <property type="evidence" value="ECO:0007669"/>
    <property type="project" value="TreeGrafter"/>
</dbReference>
<dbReference type="Pfam" id="PF12923">
    <property type="entry name" value="RRP7"/>
    <property type="match status" value="1"/>
</dbReference>
<dbReference type="Pfam" id="PF17799">
    <property type="entry name" value="RRM_Rrp7"/>
    <property type="match status" value="1"/>
</dbReference>
<gene>
    <name evidence="5" type="ORF">CANINC_001202</name>
</gene>
<evidence type="ECO:0000313" key="6">
    <source>
        <dbReference type="Proteomes" id="UP000307173"/>
    </source>
</evidence>
<name>A0A4T0X4I9_9ASCO</name>
<dbReference type="OrthoDB" id="5390at2759"/>
<feature type="coiled-coil region" evidence="2">
    <location>
        <begin position="260"/>
        <end position="287"/>
    </location>
</feature>
<dbReference type="InterPro" id="IPR024326">
    <property type="entry name" value="RRP7_C"/>
</dbReference>
<proteinExistence type="inferred from homology"/>
<evidence type="ECO:0000259" key="3">
    <source>
        <dbReference type="Pfam" id="PF12923"/>
    </source>
</evidence>
<comment type="caution">
    <text evidence="5">The sequence shown here is derived from an EMBL/GenBank/DDBJ whole genome shotgun (WGS) entry which is preliminary data.</text>
</comment>
<dbReference type="EMBL" id="SELW01000170">
    <property type="protein sequence ID" value="TID30195.1"/>
    <property type="molecule type" value="Genomic_DNA"/>
</dbReference>
<dbReference type="PANTHER" id="PTHR13191:SF0">
    <property type="entry name" value="RIBOSOMAL RNA-PROCESSING PROTEIN 7 HOMOLOG A-RELATED"/>
    <property type="match status" value="1"/>
</dbReference>
<evidence type="ECO:0000256" key="1">
    <source>
        <dbReference type="ARBA" id="ARBA00006110"/>
    </source>
</evidence>
<keyword evidence="2" id="KW-0175">Coiled coil</keyword>
<dbReference type="Proteomes" id="UP000307173">
    <property type="component" value="Unassembled WGS sequence"/>
</dbReference>
<comment type="similarity">
    <text evidence="1">Belongs to the RRP7 family.</text>
</comment>
<organism evidence="5 6">
    <name type="scientific">Pichia inconspicua</name>
    <dbReference type="NCBI Taxonomy" id="52247"/>
    <lineage>
        <taxon>Eukaryota</taxon>
        <taxon>Fungi</taxon>
        <taxon>Dikarya</taxon>
        <taxon>Ascomycota</taxon>
        <taxon>Saccharomycotina</taxon>
        <taxon>Pichiomycetes</taxon>
        <taxon>Pichiales</taxon>
        <taxon>Pichiaceae</taxon>
        <taxon>Pichia</taxon>
    </lineage>
</organism>
<dbReference type="STRING" id="52247.A0A4T0X4I9"/>
<protein>
    <recommendedName>
        <fullName evidence="7">Ribosomal RNA-processing protein 7 C-terminal domain-containing protein</fullName>
    </recommendedName>
</protein>
<evidence type="ECO:0000313" key="5">
    <source>
        <dbReference type="EMBL" id="TID30195.1"/>
    </source>
</evidence>
<dbReference type="InterPro" id="IPR040447">
    <property type="entry name" value="RRM_Rrp7"/>
</dbReference>
<dbReference type="Gene3D" id="6.10.250.1770">
    <property type="match status" value="1"/>
</dbReference>
<dbReference type="GO" id="GO:0000028">
    <property type="term" value="P:ribosomal small subunit assembly"/>
    <property type="evidence" value="ECO:0007669"/>
    <property type="project" value="TreeGrafter"/>
</dbReference>
<evidence type="ECO:0000256" key="2">
    <source>
        <dbReference type="SAM" id="Coils"/>
    </source>
</evidence>
<dbReference type="GO" id="GO:0034456">
    <property type="term" value="C:UTP-C complex"/>
    <property type="evidence" value="ECO:0007669"/>
    <property type="project" value="TreeGrafter"/>
</dbReference>
<keyword evidence="6" id="KW-1185">Reference proteome</keyword>
<dbReference type="InterPro" id="IPR040446">
    <property type="entry name" value="RRP7"/>
</dbReference>
<feature type="domain" description="Ribosomal RNA-processing protein 7 C-terminal" evidence="3">
    <location>
        <begin position="174"/>
        <end position="293"/>
    </location>
</feature>
<accession>A0A4T0X4I9</accession>
<dbReference type="GO" id="GO:0006364">
    <property type="term" value="P:rRNA processing"/>
    <property type="evidence" value="ECO:0007669"/>
    <property type="project" value="TreeGrafter"/>
</dbReference>
<dbReference type="PANTHER" id="PTHR13191">
    <property type="entry name" value="RIBOSOMAL RNA PROCESSING PROTEIN 7-RELATED"/>
    <property type="match status" value="1"/>
</dbReference>
<reference evidence="5 6" key="1">
    <citation type="journal article" date="2019" name="Front. Genet.">
        <title>Whole-Genome Sequencing of the Opportunistic Yeast Pathogen Candida inconspicua Uncovers Its Hybrid Origin.</title>
        <authorList>
            <person name="Mixao V."/>
            <person name="Hansen A.P."/>
            <person name="Saus E."/>
            <person name="Boekhout T."/>
            <person name="Lass-Florl C."/>
            <person name="Gabaldon T."/>
        </authorList>
    </citation>
    <scope>NUCLEOTIDE SEQUENCE [LARGE SCALE GENOMIC DNA]</scope>
    <source>
        <strain evidence="5 6">CBS 180</strain>
    </source>
</reference>
<sequence>MTSTLPLIKGFVPLPIHIPASAGLPESVHYCYIKPHVSRNADELAETTRALFLINPLPYWDLKTAKELFSQVNSGCHLESVLTREAVDNSRVSATGSGVNYDIHINLSKLTNEDLGKELSREEQLPFGSSVITFLDRDGLELFLESLKKKKKIVWKGPEETELNKYSQIPGLLDREALEKEVTQALVDFQTREKQAEEEVAGMRTVVDEDGFTLVVGKQKKTKAEILGSMKKKEDLEKDDKLVKKSKKKEKQDFYRFQIRERKKQEMNQLLSKFKQDQEKIKVMREKRRFKPY</sequence>
<evidence type="ECO:0008006" key="7">
    <source>
        <dbReference type="Google" id="ProtNLM"/>
    </source>
</evidence>
<dbReference type="AlphaFoldDB" id="A0A4T0X4I9"/>
<feature type="domain" description="Rrp7 RRM-like N-terminal" evidence="4">
    <location>
        <begin position="8"/>
        <end position="152"/>
    </location>
</feature>
<evidence type="ECO:0000259" key="4">
    <source>
        <dbReference type="Pfam" id="PF17799"/>
    </source>
</evidence>